<feature type="region of interest" description="Disordered" evidence="1">
    <location>
        <begin position="122"/>
        <end position="166"/>
    </location>
</feature>
<dbReference type="AlphaFoldDB" id="A0A2N3KXU9"/>
<name>A0A2N3KXU9_9PROT</name>
<reference evidence="2 3" key="1">
    <citation type="submission" date="2017-09" db="EMBL/GenBank/DDBJ databases">
        <title>Biodiversity and function of Thalassospira species in the particle-attached aromatic-hydrocarbon-degrading consortia from the surface seawater of the South China Sea.</title>
        <authorList>
            <person name="Dong C."/>
            <person name="Liu R."/>
            <person name="Shao Z."/>
        </authorList>
    </citation>
    <scope>NUCLEOTIDE SEQUENCE [LARGE SCALE GENOMIC DNA]</scope>
    <source>
        <strain evidence="2 3">CSC1P2</strain>
    </source>
</reference>
<proteinExistence type="predicted"/>
<dbReference type="Proteomes" id="UP000233597">
    <property type="component" value="Unassembled WGS sequence"/>
</dbReference>
<comment type="caution">
    <text evidence="2">The sequence shown here is derived from an EMBL/GenBank/DDBJ whole genome shotgun (WGS) entry which is preliminary data.</text>
</comment>
<protein>
    <submittedName>
        <fullName evidence="2">Uncharacterized protein</fullName>
    </submittedName>
</protein>
<evidence type="ECO:0000313" key="2">
    <source>
        <dbReference type="EMBL" id="PKR55405.1"/>
    </source>
</evidence>
<evidence type="ECO:0000313" key="3">
    <source>
        <dbReference type="Proteomes" id="UP000233597"/>
    </source>
</evidence>
<feature type="compositionally biased region" description="Basic and acidic residues" evidence="1">
    <location>
        <begin position="122"/>
        <end position="156"/>
    </location>
</feature>
<dbReference type="RefSeq" id="WP_101264454.1">
    <property type="nucleotide sequence ID" value="NZ_NWTK01000002.1"/>
</dbReference>
<evidence type="ECO:0000256" key="1">
    <source>
        <dbReference type="SAM" id="MobiDB-lite"/>
    </source>
</evidence>
<accession>A0A2N3KXU9</accession>
<gene>
    <name evidence="2" type="ORF">COO20_04340</name>
</gene>
<dbReference type="EMBL" id="NWTK01000002">
    <property type="protein sequence ID" value="PKR55405.1"/>
    <property type="molecule type" value="Genomic_DNA"/>
</dbReference>
<sequence length="166" mass="17944">MMRETNVRASFFENGKNTMIEIRIVGSSDTIIRKASAEDTARFAAEYQQYKGNLPKDVGGTPLTEVPGIDQNRAVALSLKGIHNAEDLAELDDGPAKNAIGMGWLDLRKSARNVIELNKMKAEAEKAKAAQEAAEKSAADEAEAKAKAEAEAEKKQANQKQTPKAS</sequence>
<organism evidence="2 3">
    <name type="scientific">Thalassospira marina</name>
    <dbReference type="NCBI Taxonomy" id="2048283"/>
    <lineage>
        <taxon>Bacteria</taxon>
        <taxon>Pseudomonadati</taxon>
        <taxon>Pseudomonadota</taxon>
        <taxon>Alphaproteobacteria</taxon>
        <taxon>Rhodospirillales</taxon>
        <taxon>Thalassospiraceae</taxon>
        <taxon>Thalassospira</taxon>
    </lineage>
</organism>